<gene>
    <name evidence="3" type="ORF">GCM10010862_16340</name>
</gene>
<dbReference type="RefSeq" id="WP_284339812.1">
    <property type="nucleotide sequence ID" value="NZ_BSNS01000007.1"/>
</dbReference>
<comment type="caution">
    <text evidence="3">The sequence shown here is derived from an EMBL/GenBank/DDBJ whole genome shotgun (WGS) entry which is preliminary data.</text>
</comment>
<comment type="similarity">
    <text evidence="1">Belongs to the YciI family.</text>
</comment>
<dbReference type="Pfam" id="PF03795">
    <property type="entry name" value="YCII"/>
    <property type="match status" value="1"/>
</dbReference>
<name>A0ABQ5W386_9HYPH</name>
<dbReference type="Proteomes" id="UP001156691">
    <property type="component" value="Unassembled WGS sequence"/>
</dbReference>
<feature type="domain" description="YCII-related" evidence="2">
    <location>
        <begin position="1"/>
        <end position="87"/>
    </location>
</feature>
<proteinExistence type="inferred from homology"/>
<keyword evidence="4" id="KW-1185">Reference proteome</keyword>
<dbReference type="InterPro" id="IPR005545">
    <property type="entry name" value="YCII"/>
</dbReference>
<reference evidence="4" key="1">
    <citation type="journal article" date="2019" name="Int. J. Syst. Evol. Microbiol.">
        <title>The Global Catalogue of Microorganisms (GCM) 10K type strain sequencing project: providing services to taxonomists for standard genome sequencing and annotation.</title>
        <authorList>
            <consortium name="The Broad Institute Genomics Platform"/>
            <consortium name="The Broad Institute Genome Sequencing Center for Infectious Disease"/>
            <person name="Wu L."/>
            <person name="Ma J."/>
        </authorList>
    </citation>
    <scope>NUCLEOTIDE SEQUENCE [LARGE SCALE GENOMIC DNA]</scope>
    <source>
        <strain evidence="4">NBRC 112416</strain>
    </source>
</reference>
<dbReference type="SUPFAM" id="SSF54909">
    <property type="entry name" value="Dimeric alpha+beta barrel"/>
    <property type="match status" value="1"/>
</dbReference>
<evidence type="ECO:0000313" key="4">
    <source>
        <dbReference type="Proteomes" id="UP001156691"/>
    </source>
</evidence>
<evidence type="ECO:0000259" key="2">
    <source>
        <dbReference type="Pfam" id="PF03795"/>
    </source>
</evidence>
<accession>A0ABQ5W386</accession>
<protein>
    <recommendedName>
        <fullName evidence="2">YCII-related domain-containing protein</fullName>
    </recommendedName>
</protein>
<dbReference type="InterPro" id="IPR011008">
    <property type="entry name" value="Dimeric_a/b-barrel"/>
</dbReference>
<organism evidence="3 4">
    <name type="scientific">Devosia nitrariae</name>
    <dbReference type="NCBI Taxonomy" id="2071872"/>
    <lineage>
        <taxon>Bacteria</taxon>
        <taxon>Pseudomonadati</taxon>
        <taxon>Pseudomonadota</taxon>
        <taxon>Alphaproteobacteria</taxon>
        <taxon>Hyphomicrobiales</taxon>
        <taxon>Devosiaceae</taxon>
        <taxon>Devosia</taxon>
    </lineage>
</organism>
<evidence type="ECO:0000256" key="1">
    <source>
        <dbReference type="ARBA" id="ARBA00007689"/>
    </source>
</evidence>
<dbReference type="Gene3D" id="3.30.70.1060">
    <property type="entry name" value="Dimeric alpha+beta barrel"/>
    <property type="match status" value="1"/>
</dbReference>
<evidence type="ECO:0000313" key="3">
    <source>
        <dbReference type="EMBL" id="GLQ54375.1"/>
    </source>
</evidence>
<sequence>MRYIALFEDIADGSAIRTDLTEAHVAYLNAHRGKLRLAGAVREEHGGTPVGGAWVFDTATREEADAIVRADPFFVAGLRASYKLLAWGTAPGYEDVIL</sequence>
<dbReference type="EMBL" id="BSNS01000007">
    <property type="protein sequence ID" value="GLQ54375.1"/>
    <property type="molecule type" value="Genomic_DNA"/>
</dbReference>